<dbReference type="Pfam" id="PF00450">
    <property type="entry name" value="Peptidase_S10"/>
    <property type="match status" value="1"/>
</dbReference>
<proteinExistence type="inferred from homology"/>
<dbReference type="Proteomes" id="UP000789342">
    <property type="component" value="Unassembled WGS sequence"/>
</dbReference>
<dbReference type="PRINTS" id="PR00724">
    <property type="entry name" value="CRBOXYPTASEC"/>
</dbReference>
<dbReference type="PROSITE" id="PS00560">
    <property type="entry name" value="CARBOXYPEPT_SER_HIS"/>
    <property type="match status" value="1"/>
</dbReference>
<evidence type="ECO:0000313" key="5">
    <source>
        <dbReference type="Proteomes" id="UP000789342"/>
    </source>
</evidence>
<dbReference type="GO" id="GO:0000324">
    <property type="term" value="C:fungal-type vacuole"/>
    <property type="evidence" value="ECO:0007669"/>
    <property type="project" value="TreeGrafter"/>
</dbReference>
<keyword evidence="5" id="KW-1185">Reference proteome</keyword>
<gene>
    <name evidence="4" type="ORF">AMORRO_LOCUS11929</name>
</gene>
<protein>
    <submittedName>
        <fullName evidence="4">12668_t:CDS:1</fullName>
    </submittedName>
</protein>
<evidence type="ECO:0000256" key="3">
    <source>
        <dbReference type="ARBA" id="ARBA00023180"/>
    </source>
</evidence>
<evidence type="ECO:0000313" key="4">
    <source>
        <dbReference type="EMBL" id="CAG8697572.1"/>
    </source>
</evidence>
<keyword evidence="2" id="KW-0645">Protease</keyword>
<dbReference type="OrthoDB" id="443318at2759"/>
<evidence type="ECO:0000256" key="2">
    <source>
        <dbReference type="ARBA" id="ARBA00022645"/>
    </source>
</evidence>
<sequence length="464" mass="53241">MSNSYYNCLIYALVITITFVIVHSPTSAVVLPRQDTINNTVLEASSYHIVSSNLCDPSVKQYSGYIKTGPGQHMFFWFFESRKDPKNDPLTLWLNGGPGCTSMFGLFVELGPCYSKNNGSDTVINPYSWNNVSNMLFVDQPIDVGYSFGKGIVNSTAEAVVPLYTFLQKFLARFPEYSKQDFHFFGESYAGHYIPATAKYIYDMNQRILEKKEEGIFINLKSLGIGNGDVDPYTQIASYPTFARYSSYGQLVSEDVIKQMESYLSECKRKMDKCDRTNTDDDCATGFNYCNLYILGTYDANSGLNDYDVRLFNTTDEVPYDYLNFINNPQVKKAIGAKSSFKNCNRDIYWAFRTSGDQGRSFKNHFGYLLDRGVRILNYNGDADYILNWFGTRNWTNALEWNHKKEFNSAPFEEWFVQGKPAGQYQQAYGFWFVRVYGAGHEVPYFQPLNSLYMFEKWINLSSL</sequence>
<dbReference type="AlphaFoldDB" id="A0A9N9HN55"/>
<keyword evidence="2" id="KW-0121">Carboxypeptidase</keyword>
<dbReference type="PANTHER" id="PTHR11802">
    <property type="entry name" value="SERINE PROTEASE FAMILY S10 SERINE CARBOXYPEPTIDASE"/>
    <property type="match status" value="1"/>
</dbReference>
<accession>A0A9N9HN55</accession>
<keyword evidence="2" id="KW-0378">Hydrolase</keyword>
<dbReference type="PANTHER" id="PTHR11802:SF64">
    <property type="entry name" value="CARBOXYPEPTIDASE"/>
    <property type="match status" value="1"/>
</dbReference>
<dbReference type="Gene3D" id="1.10.287.410">
    <property type="match status" value="1"/>
</dbReference>
<dbReference type="InterPro" id="IPR029058">
    <property type="entry name" value="AB_hydrolase_fold"/>
</dbReference>
<dbReference type="GO" id="GO:0006508">
    <property type="term" value="P:proteolysis"/>
    <property type="evidence" value="ECO:0007669"/>
    <property type="project" value="InterPro"/>
</dbReference>
<dbReference type="InterPro" id="IPR033124">
    <property type="entry name" value="Ser_caboxypep_his_AS"/>
</dbReference>
<organism evidence="4 5">
    <name type="scientific">Acaulospora morrowiae</name>
    <dbReference type="NCBI Taxonomy" id="94023"/>
    <lineage>
        <taxon>Eukaryota</taxon>
        <taxon>Fungi</taxon>
        <taxon>Fungi incertae sedis</taxon>
        <taxon>Mucoromycota</taxon>
        <taxon>Glomeromycotina</taxon>
        <taxon>Glomeromycetes</taxon>
        <taxon>Diversisporales</taxon>
        <taxon>Acaulosporaceae</taxon>
        <taxon>Acaulospora</taxon>
    </lineage>
</organism>
<reference evidence="4" key="1">
    <citation type="submission" date="2021-06" db="EMBL/GenBank/DDBJ databases">
        <authorList>
            <person name="Kallberg Y."/>
            <person name="Tangrot J."/>
            <person name="Rosling A."/>
        </authorList>
    </citation>
    <scope>NUCLEOTIDE SEQUENCE</scope>
    <source>
        <strain evidence="4">CL551</strain>
    </source>
</reference>
<keyword evidence="3" id="KW-0325">Glycoprotein</keyword>
<dbReference type="InterPro" id="IPR001563">
    <property type="entry name" value="Peptidase_S10"/>
</dbReference>
<dbReference type="Gene3D" id="3.40.50.1820">
    <property type="entry name" value="alpha/beta hydrolase"/>
    <property type="match status" value="1"/>
</dbReference>
<comment type="caution">
    <text evidence="4">The sequence shown here is derived from an EMBL/GenBank/DDBJ whole genome shotgun (WGS) entry which is preliminary data.</text>
</comment>
<dbReference type="SUPFAM" id="SSF53474">
    <property type="entry name" value="alpha/beta-Hydrolases"/>
    <property type="match status" value="1"/>
</dbReference>
<dbReference type="EMBL" id="CAJVPV010016328">
    <property type="protein sequence ID" value="CAG8697572.1"/>
    <property type="molecule type" value="Genomic_DNA"/>
</dbReference>
<evidence type="ECO:0000256" key="1">
    <source>
        <dbReference type="ARBA" id="ARBA00009431"/>
    </source>
</evidence>
<comment type="similarity">
    <text evidence="1">Belongs to the peptidase S10 family.</text>
</comment>
<name>A0A9N9HN55_9GLOM</name>
<dbReference type="GO" id="GO:0004185">
    <property type="term" value="F:serine-type carboxypeptidase activity"/>
    <property type="evidence" value="ECO:0007669"/>
    <property type="project" value="InterPro"/>
</dbReference>